<dbReference type="InParanoid" id="A0A165E816"/>
<protein>
    <submittedName>
        <fullName evidence="1">Uncharacterized protein</fullName>
    </submittedName>
</protein>
<accession>A0A165E816</accession>
<organism evidence="1 2">
    <name type="scientific">Calocera cornea HHB12733</name>
    <dbReference type="NCBI Taxonomy" id="1353952"/>
    <lineage>
        <taxon>Eukaryota</taxon>
        <taxon>Fungi</taxon>
        <taxon>Dikarya</taxon>
        <taxon>Basidiomycota</taxon>
        <taxon>Agaricomycotina</taxon>
        <taxon>Dacrymycetes</taxon>
        <taxon>Dacrymycetales</taxon>
        <taxon>Dacrymycetaceae</taxon>
        <taxon>Calocera</taxon>
    </lineage>
</organism>
<proteinExistence type="predicted"/>
<evidence type="ECO:0000313" key="2">
    <source>
        <dbReference type="Proteomes" id="UP000076842"/>
    </source>
</evidence>
<gene>
    <name evidence="1" type="ORF">CALCODRAFT_18019</name>
</gene>
<name>A0A165E816_9BASI</name>
<dbReference type="Proteomes" id="UP000076842">
    <property type="component" value="Unassembled WGS sequence"/>
</dbReference>
<sequence>MTEVAEVPPPPNSFLDTTRKTSVLHELVELLKVYCQTWATVEGPKRYKKLLPRDAVTYFNPVSFEDLGASVATSVSCKILKNRDLAKVGEWDVQGKPIKMTLLICGQPLSPFDPLATSPDLVLLVERKVHSSKHIQMELKTDVRLHLSLLEPMSAINFAGGHDPYKVSLGGSSWRFNERIGAQACVLDRDA</sequence>
<dbReference type="EMBL" id="KV424017">
    <property type="protein sequence ID" value="KZT54297.1"/>
    <property type="molecule type" value="Genomic_DNA"/>
</dbReference>
<evidence type="ECO:0000313" key="1">
    <source>
        <dbReference type="EMBL" id="KZT54297.1"/>
    </source>
</evidence>
<reference evidence="1 2" key="1">
    <citation type="journal article" date="2016" name="Mol. Biol. Evol.">
        <title>Comparative Genomics of Early-Diverging Mushroom-Forming Fungi Provides Insights into the Origins of Lignocellulose Decay Capabilities.</title>
        <authorList>
            <person name="Nagy L.G."/>
            <person name="Riley R."/>
            <person name="Tritt A."/>
            <person name="Adam C."/>
            <person name="Daum C."/>
            <person name="Floudas D."/>
            <person name="Sun H."/>
            <person name="Yadav J.S."/>
            <person name="Pangilinan J."/>
            <person name="Larsson K.H."/>
            <person name="Matsuura K."/>
            <person name="Barry K."/>
            <person name="Labutti K."/>
            <person name="Kuo R."/>
            <person name="Ohm R.A."/>
            <person name="Bhattacharya S.S."/>
            <person name="Shirouzu T."/>
            <person name="Yoshinaga Y."/>
            <person name="Martin F.M."/>
            <person name="Grigoriev I.V."/>
            <person name="Hibbett D.S."/>
        </authorList>
    </citation>
    <scope>NUCLEOTIDE SEQUENCE [LARGE SCALE GENOMIC DNA]</scope>
    <source>
        <strain evidence="1 2">HHB12733</strain>
    </source>
</reference>
<dbReference type="AlphaFoldDB" id="A0A165E816"/>
<keyword evidence="2" id="KW-1185">Reference proteome</keyword>